<dbReference type="EMBL" id="JADIIN010000004">
    <property type="protein sequence ID" value="MBF4467843.1"/>
    <property type="molecule type" value="Genomic_DNA"/>
</dbReference>
<comment type="caution">
    <text evidence="1">The sequence shown here is derived from an EMBL/GenBank/DDBJ whole genome shotgun (WGS) entry which is preliminary data.</text>
</comment>
<accession>A0A843AD08</accession>
<sequence length="101" mass="11951">MIKKYLAEILKLKLHKESFFTKTFSLGRFKIYPFYDLSVMISNSDESGVCSISPIAIVVLEFKSNDEVEYYLYYFDESKKSEEYNKIIIEKFCEDVLDLNN</sequence>
<name>A0A843AD08_METAZ</name>
<gene>
    <name evidence="1" type="ORF">ISP01_00405</name>
</gene>
<dbReference type="AlphaFoldDB" id="A0A843AD08"/>
<evidence type="ECO:0000313" key="2">
    <source>
        <dbReference type="Proteomes" id="UP000658733"/>
    </source>
</evidence>
<reference evidence="1" key="1">
    <citation type="submission" date="2020-10" db="EMBL/GenBank/DDBJ databases">
        <title>Dehalococcoides mccartyi of a TCE/Cr reducing biochatode.</title>
        <authorList>
            <person name="Matturro B."/>
        </authorList>
    </citation>
    <scope>NUCLEOTIDE SEQUENCE</scope>
    <source>
        <strain evidence="1">Bin4</strain>
    </source>
</reference>
<evidence type="ECO:0000313" key="1">
    <source>
        <dbReference type="EMBL" id="MBF4467843.1"/>
    </source>
</evidence>
<proteinExistence type="predicted"/>
<dbReference type="Proteomes" id="UP000658733">
    <property type="component" value="Unassembled WGS sequence"/>
</dbReference>
<organism evidence="1 2">
    <name type="scientific">Methanobrevibacter arboriphilus</name>
    <dbReference type="NCBI Taxonomy" id="39441"/>
    <lineage>
        <taxon>Archaea</taxon>
        <taxon>Methanobacteriati</taxon>
        <taxon>Methanobacteriota</taxon>
        <taxon>Methanomada group</taxon>
        <taxon>Methanobacteria</taxon>
        <taxon>Methanobacteriales</taxon>
        <taxon>Methanobacteriaceae</taxon>
        <taxon>Methanobrevibacter</taxon>
    </lineage>
</organism>
<dbReference type="RefSeq" id="WP_042702056.1">
    <property type="nucleotide sequence ID" value="NZ_JADIIN010000004.1"/>
</dbReference>
<protein>
    <submittedName>
        <fullName evidence="1">Uncharacterized protein</fullName>
    </submittedName>
</protein>